<reference evidence="3 4" key="1">
    <citation type="submission" date="2020-08" db="EMBL/GenBank/DDBJ databases">
        <title>Sequencing the genomes of 1000 actinobacteria strains.</title>
        <authorList>
            <person name="Klenk H.-P."/>
        </authorList>
    </citation>
    <scope>NUCLEOTIDE SEQUENCE [LARGE SCALE GENOMIC DNA]</scope>
    <source>
        <strain evidence="3 4">DSM 44593</strain>
    </source>
</reference>
<evidence type="ECO:0000256" key="1">
    <source>
        <dbReference type="SAM" id="MobiDB-lite"/>
    </source>
</evidence>
<comment type="caution">
    <text evidence="3">The sequence shown here is derived from an EMBL/GenBank/DDBJ whole genome shotgun (WGS) entry which is preliminary data.</text>
</comment>
<evidence type="ECO:0000259" key="2">
    <source>
        <dbReference type="Pfam" id="PF00561"/>
    </source>
</evidence>
<organism evidence="3 4">
    <name type="scientific">Streptomonospora salina</name>
    <dbReference type="NCBI Taxonomy" id="104205"/>
    <lineage>
        <taxon>Bacteria</taxon>
        <taxon>Bacillati</taxon>
        <taxon>Actinomycetota</taxon>
        <taxon>Actinomycetes</taxon>
        <taxon>Streptosporangiales</taxon>
        <taxon>Nocardiopsidaceae</taxon>
        <taxon>Streptomonospora</taxon>
    </lineage>
</organism>
<feature type="region of interest" description="Disordered" evidence="1">
    <location>
        <begin position="68"/>
        <end position="87"/>
    </location>
</feature>
<dbReference type="Gene3D" id="3.40.50.1820">
    <property type="entry name" value="alpha/beta hydrolase"/>
    <property type="match status" value="1"/>
</dbReference>
<evidence type="ECO:0000313" key="3">
    <source>
        <dbReference type="EMBL" id="MBB5997774.1"/>
    </source>
</evidence>
<gene>
    <name evidence="3" type="ORF">HNR25_001525</name>
</gene>
<dbReference type="AlphaFoldDB" id="A0A841E5P7"/>
<evidence type="ECO:0000313" key="4">
    <source>
        <dbReference type="Proteomes" id="UP000578077"/>
    </source>
</evidence>
<accession>A0A841E5P7</accession>
<dbReference type="Proteomes" id="UP000578077">
    <property type="component" value="Unassembled WGS sequence"/>
</dbReference>
<dbReference type="GO" id="GO:0003824">
    <property type="term" value="F:catalytic activity"/>
    <property type="evidence" value="ECO:0007669"/>
    <property type="project" value="UniProtKB-ARBA"/>
</dbReference>
<dbReference type="EMBL" id="JACHLY010000001">
    <property type="protein sequence ID" value="MBB5997774.1"/>
    <property type="molecule type" value="Genomic_DNA"/>
</dbReference>
<dbReference type="InterPro" id="IPR029058">
    <property type="entry name" value="AB_hydrolase_fold"/>
</dbReference>
<sequence length="297" mass="31177">MTEPTTREPETRTLEAPGATIHYDVRGDPSEAAAEAPTLMLVGSPMGASGFTTLAGYFGDRPVVTYDPRSAGRSTRTDGAAETTPEEHAEDLRLVIEALGVDRVDLFGSSGGAVNSLALVAEHPERVRTLVAHEPPLAEVLPDREQIVAACEDISRTYRTSGFGPAMATFISLAQLDGPVPDGFAGTPVDPARYGLPTEDDGSRDDPLVGHNIRTCCSYRLDYDAVAAAPTRAVLAVGRESGGELSARGAVGVAQRLGIEPTMFPSHHAGYMAAEESGMEGDPEGFAAALRRVLSDA</sequence>
<dbReference type="InterPro" id="IPR050266">
    <property type="entry name" value="AB_hydrolase_sf"/>
</dbReference>
<dbReference type="PANTHER" id="PTHR43798">
    <property type="entry name" value="MONOACYLGLYCEROL LIPASE"/>
    <property type="match status" value="1"/>
</dbReference>
<dbReference type="PANTHER" id="PTHR43798:SF33">
    <property type="entry name" value="HYDROLASE, PUTATIVE (AFU_ORTHOLOGUE AFUA_2G14860)-RELATED"/>
    <property type="match status" value="1"/>
</dbReference>
<feature type="domain" description="AB hydrolase-1" evidence="2">
    <location>
        <begin position="61"/>
        <end position="173"/>
    </location>
</feature>
<proteinExistence type="predicted"/>
<dbReference type="RefSeq" id="WP_184633982.1">
    <property type="nucleotide sequence ID" value="NZ_BAABKT010000005.1"/>
</dbReference>
<protein>
    <submittedName>
        <fullName evidence="3">Pimeloyl-ACP methyl ester carboxylesterase</fullName>
    </submittedName>
</protein>
<name>A0A841E5P7_9ACTN</name>
<keyword evidence="4" id="KW-1185">Reference proteome</keyword>
<dbReference type="Pfam" id="PF00561">
    <property type="entry name" value="Abhydrolase_1"/>
    <property type="match status" value="1"/>
</dbReference>
<dbReference type="SUPFAM" id="SSF53474">
    <property type="entry name" value="alpha/beta-Hydrolases"/>
    <property type="match status" value="1"/>
</dbReference>
<dbReference type="InterPro" id="IPR000073">
    <property type="entry name" value="AB_hydrolase_1"/>
</dbReference>
<dbReference type="GO" id="GO:0016020">
    <property type="term" value="C:membrane"/>
    <property type="evidence" value="ECO:0007669"/>
    <property type="project" value="TreeGrafter"/>
</dbReference>